<dbReference type="EMBL" id="JAUDDW010000027">
    <property type="protein sequence ID" value="MDM8266912.1"/>
    <property type="molecule type" value="Genomic_DNA"/>
</dbReference>
<dbReference type="InterPro" id="IPR053737">
    <property type="entry name" value="Type_II_TA_Toxin"/>
</dbReference>
<accession>A0ABT7V0T8</accession>
<dbReference type="Pfam" id="PF02661">
    <property type="entry name" value="Fic"/>
    <property type="match status" value="1"/>
</dbReference>
<dbReference type="InterPro" id="IPR003812">
    <property type="entry name" value="Fido"/>
</dbReference>
<evidence type="ECO:0000313" key="2">
    <source>
        <dbReference type="EMBL" id="MDM8266912.1"/>
    </source>
</evidence>
<evidence type="ECO:0000313" key="3">
    <source>
        <dbReference type="Proteomes" id="UP001529343"/>
    </source>
</evidence>
<keyword evidence="3" id="KW-1185">Reference proteome</keyword>
<dbReference type="RefSeq" id="WP_289576849.1">
    <property type="nucleotide sequence ID" value="NZ_JAUDDW010000027.1"/>
</dbReference>
<dbReference type="InterPro" id="IPR036597">
    <property type="entry name" value="Fido-like_dom_sf"/>
</dbReference>
<protein>
    <submittedName>
        <fullName evidence="2">Type II toxin-antitoxin system death-on-curing family toxin</fullName>
    </submittedName>
</protein>
<dbReference type="PANTHER" id="PTHR39426">
    <property type="entry name" value="HOMOLOGY TO DEATH-ON-CURING PROTEIN OF PHAGE P1"/>
    <property type="match status" value="1"/>
</dbReference>
<dbReference type="PANTHER" id="PTHR39426:SF1">
    <property type="entry name" value="HOMOLOGY TO DEATH-ON-CURING PROTEIN OF PHAGE P1"/>
    <property type="match status" value="1"/>
</dbReference>
<comment type="caution">
    <text evidence="2">The sequence shown here is derived from an EMBL/GenBank/DDBJ whole genome shotgun (WGS) entry which is preliminary data.</text>
</comment>
<dbReference type="SUPFAM" id="SSF140931">
    <property type="entry name" value="Fic-like"/>
    <property type="match status" value="1"/>
</dbReference>
<dbReference type="InterPro" id="IPR006440">
    <property type="entry name" value="Doc"/>
</dbReference>
<sequence>MKYLTPNDLIEANRIALNGENQPFTGIQYEEGLSLISEQPQLNIFGRELYPTIWLKSAFIMQKITKKHIFRDGNKRTALLATLFFLDKNGYEMIMSTEEKKKLVLDVTLAEDSKEEMVKLAKLLEQGCRNKYGF</sequence>
<dbReference type="Proteomes" id="UP001529343">
    <property type="component" value="Unassembled WGS sequence"/>
</dbReference>
<gene>
    <name evidence="2" type="ORF">QUW44_07065</name>
</gene>
<feature type="domain" description="Fido" evidence="1">
    <location>
        <begin position="4"/>
        <end position="126"/>
    </location>
</feature>
<dbReference type="PROSITE" id="PS51459">
    <property type="entry name" value="FIDO"/>
    <property type="match status" value="1"/>
</dbReference>
<proteinExistence type="predicted"/>
<evidence type="ECO:0000259" key="1">
    <source>
        <dbReference type="PROSITE" id="PS51459"/>
    </source>
</evidence>
<dbReference type="Gene3D" id="1.20.120.1870">
    <property type="entry name" value="Fic/DOC protein, Fido domain"/>
    <property type="match status" value="1"/>
</dbReference>
<organism evidence="2 3">
    <name type="scientific">Limosilactobacillus pontis</name>
    <dbReference type="NCBI Taxonomy" id="35787"/>
    <lineage>
        <taxon>Bacteria</taxon>
        <taxon>Bacillati</taxon>
        <taxon>Bacillota</taxon>
        <taxon>Bacilli</taxon>
        <taxon>Lactobacillales</taxon>
        <taxon>Lactobacillaceae</taxon>
        <taxon>Limosilactobacillus</taxon>
    </lineage>
</organism>
<reference evidence="3" key="1">
    <citation type="submission" date="2023-06" db="EMBL/GenBank/DDBJ databases">
        <title>Identification and characterization of horizontal gene transfer across gut microbiota members of farm animals based on homology search.</title>
        <authorList>
            <person name="Zeman M."/>
            <person name="Kubasova T."/>
            <person name="Jahodarova E."/>
            <person name="Nykrynova M."/>
            <person name="Rychlik I."/>
        </authorList>
    </citation>
    <scope>NUCLEOTIDE SEQUENCE [LARGE SCALE GENOMIC DNA]</scope>
    <source>
        <strain evidence="3">161_Gplus</strain>
    </source>
</reference>
<name>A0ABT7V0T8_9LACO</name>
<dbReference type="NCBIfam" id="TIGR01550">
    <property type="entry name" value="DOC_P1"/>
    <property type="match status" value="1"/>
</dbReference>